<sequence length="565" mass="60854">MPKGRKTTEASAGELDSRLESLEQAVEAGQGRVDGAAVKRGRAVLERASLRRKLSADHTVVGFFGATGSGKSSLFNAMVGVELARTAATRPTTSQALAAVYEHPGAQAADADELLDWLEVRDRHTIEDAHETETPRRGGLGRWWRGEAAPPAGGLILLDLPDFDSTAREHREVVQRMAGQVDVLVFVLDPQKYADAVVHQDFLSALATHDAVMLVVLNQVDRLSESEVQPVLSSLSSILENDGIRHQQARAVSAVTGQGIDELRSDIRAIVDRRSAAQQRLLADVRQSAEELAAQAAADELPQPGRRERDVLAESLGNAIGIETVVRAVKRSYRLDATAFTGWPLTKWMAKLRPDPLRRLNLKSAEANPEVNRTSLPALGAAQRAMADGAVRRFTEDAGRGAPDAWRDAIRDAGIADREELTQHLDRAVGGTDLNASAKSRWWYPVAIVQWAALAVALAGALWLLGLAAVSYLQFELPPTPRVEGFPVPTLLVVAGLLAGVVLALASAAIARAGAALRGRSVRRRLQSSVALVSETRVVEPVSREIDRCNTFRRAVAIAGRGDSK</sequence>
<keyword evidence="1" id="KW-1133">Transmembrane helix</keyword>
<keyword evidence="3" id="KW-0132">Cell division</keyword>
<dbReference type="PANTHER" id="PTHR42698:SF1">
    <property type="entry name" value="GTPASE ERA, MITOCHONDRIAL"/>
    <property type="match status" value="1"/>
</dbReference>
<feature type="domain" description="Dynamin N-terminal" evidence="2">
    <location>
        <begin position="61"/>
        <end position="219"/>
    </location>
</feature>
<dbReference type="SUPFAM" id="SSF52540">
    <property type="entry name" value="P-loop containing nucleoside triphosphate hydrolases"/>
    <property type="match status" value="1"/>
</dbReference>
<protein>
    <submittedName>
        <fullName evidence="3">GTP-binding protein EngB required for normal cell division</fullName>
    </submittedName>
</protein>
<dbReference type="InterPro" id="IPR027417">
    <property type="entry name" value="P-loop_NTPase"/>
</dbReference>
<dbReference type="InterPro" id="IPR005662">
    <property type="entry name" value="GTPase_Era-like"/>
</dbReference>
<feature type="transmembrane region" description="Helical" evidence="1">
    <location>
        <begin position="442"/>
        <end position="470"/>
    </location>
</feature>
<dbReference type="GO" id="GO:0043024">
    <property type="term" value="F:ribosomal small subunit binding"/>
    <property type="evidence" value="ECO:0007669"/>
    <property type="project" value="TreeGrafter"/>
</dbReference>
<dbReference type="AlphaFoldDB" id="A0A4Q8ABN6"/>
<dbReference type="Gene3D" id="3.40.50.300">
    <property type="entry name" value="P-loop containing nucleotide triphosphate hydrolases"/>
    <property type="match status" value="1"/>
</dbReference>
<organism evidence="3 4">
    <name type="scientific">Zhihengliuella halotolerans</name>
    <dbReference type="NCBI Taxonomy" id="370736"/>
    <lineage>
        <taxon>Bacteria</taxon>
        <taxon>Bacillati</taxon>
        <taxon>Actinomycetota</taxon>
        <taxon>Actinomycetes</taxon>
        <taxon>Micrococcales</taxon>
        <taxon>Micrococcaceae</taxon>
        <taxon>Zhihengliuella</taxon>
    </lineage>
</organism>
<reference evidence="3 4" key="1">
    <citation type="submission" date="2019-02" db="EMBL/GenBank/DDBJ databases">
        <title>Sequencing the genomes of 1000 actinobacteria strains.</title>
        <authorList>
            <person name="Klenk H.-P."/>
        </authorList>
    </citation>
    <scope>NUCLEOTIDE SEQUENCE [LARGE SCALE GENOMIC DNA]</scope>
    <source>
        <strain evidence="3 4">DSM 17364</strain>
    </source>
</reference>
<dbReference type="GO" id="GO:0000028">
    <property type="term" value="P:ribosomal small subunit assembly"/>
    <property type="evidence" value="ECO:0007669"/>
    <property type="project" value="TreeGrafter"/>
</dbReference>
<comment type="caution">
    <text evidence="3">The sequence shown here is derived from an EMBL/GenBank/DDBJ whole genome shotgun (WGS) entry which is preliminary data.</text>
</comment>
<dbReference type="InterPro" id="IPR045063">
    <property type="entry name" value="Dynamin_N"/>
</dbReference>
<proteinExistence type="predicted"/>
<keyword evidence="4" id="KW-1185">Reference proteome</keyword>
<feature type="transmembrane region" description="Helical" evidence="1">
    <location>
        <begin position="490"/>
        <end position="515"/>
    </location>
</feature>
<evidence type="ECO:0000313" key="4">
    <source>
        <dbReference type="Proteomes" id="UP000292685"/>
    </source>
</evidence>
<name>A0A4Q8ABN6_9MICC</name>
<dbReference type="OrthoDB" id="974105at2"/>
<dbReference type="PANTHER" id="PTHR42698">
    <property type="entry name" value="GTPASE ERA"/>
    <property type="match status" value="1"/>
</dbReference>
<dbReference type="Proteomes" id="UP000292685">
    <property type="component" value="Unassembled WGS sequence"/>
</dbReference>
<keyword evidence="1" id="KW-0472">Membrane</keyword>
<evidence type="ECO:0000259" key="2">
    <source>
        <dbReference type="Pfam" id="PF00350"/>
    </source>
</evidence>
<keyword evidence="3" id="KW-0131">Cell cycle</keyword>
<gene>
    <name evidence="3" type="ORF">EV380_1158</name>
</gene>
<dbReference type="GO" id="GO:0005829">
    <property type="term" value="C:cytosol"/>
    <property type="evidence" value="ECO:0007669"/>
    <property type="project" value="TreeGrafter"/>
</dbReference>
<dbReference type="EMBL" id="SHLA01000001">
    <property type="protein sequence ID" value="RZU61587.1"/>
    <property type="molecule type" value="Genomic_DNA"/>
</dbReference>
<keyword evidence="1" id="KW-0812">Transmembrane</keyword>
<evidence type="ECO:0000256" key="1">
    <source>
        <dbReference type="SAM" id="Phobius"/>
    </source>
</evidence>
<dbReference type="GO" id="GO:0005525">
    <property type="term" value="F:GTP binding"/>
    <property type="evidence" value="ECO:0007669"/>
    <property type="project" value="InterPro"/>
</dbReference>
<dbReference type="GO" id="GO:0051301">
    <property type="term" value="P:cell division"/>
    <property type="evidence" value="ECO:0007669"/>
    <property type="project" value="UniProtKB-KW"/>
</dbReference>
<dbReference type="GO" id="GO:0019843">
    <property type="term" value="F:rRNA binding"/>
    <property type="evidence" value="ECO:0007669"/>
    <property type="project" value="TreeGrafter"/>
</dbReference>
<dbReference type="Pfam" id="PF00350">
    <property type="entry name" value="Dynamin_N"/>
    <property type="match status" value="1"/>
</dbReference>
<accession>A0A4Q8ABN6</accession>
<evidence type="ECO:0000313" key="3">
    <source>
        <dbReference type="EMBL" id="RZU61587.1"/>
    </source>
</evidence>